<dbReference type="OrthoDB" id="74460at2759"/>
<dbReference type="PANTHER" id="PTHR21054">
    <property type="entry name" value="ZINC METALLOPROTEINASE-RELATED"/>
    <property type="match status" value="1"/>
</dbReference>
<proteinExistence type="predicted"/>
<dbReference type="GeneID" id="9094143"/>
<dbReference type="KEGG" id="pbl:PAAG_07219"/>
<dbReference type="PANTHER" id="PTHR21054:SF2">
    <property type="entry name" value="MIP04191P"/>
    <property type="match status" value="1"/>
</dbReference>
<dbReference type="Pfam" id="PF12044">
    <property type="entry name" value="Metallopep"/>
    <property type="match status" value="1"/>
</dbReference>
<dbReference type="RefSeq" id="XP_015700603.1">
    <property type="nucleotide sequence ID" value="XM_015846168.1"/>
</dbReference>
<dbReference type="VEuPathDB" id="FungiDB:PAAG_07219"/>
<dbReference type="eggNOG" id="KOG4525">
    <property type="taxonomic scope" value="Eukaryota"/>
</dbReference>
<organism evidence="2 3">
    <name type="scientific">Paracoccidioides lutzii (strain ATCC MYA-826 / Pb01)</name>
    <name type="common">Paracoccidioides brasiliensis</name>
    <dbReference type="NCBI Taxonomy" id="502779"/>
    <lineage>
        <taxon>Eukaryota</taxon>
        <taxon>Fungi</taxon>
        <taxon>Dikarya</taxon>
        <taxon>Ascomycota</taxon>
        <taxon>Pezizomycotina</taxon>
        <taxon>Eurotiomycetes</taxon>
        <taxon>Eurotiomycetidae</taxon>
        <taxon>Onygenales</taxon>
        <taxon>Ajellomycetaceae</taxon>
        <taxon>Paracoccidioides</taxon>
    </lineage>
</organism>
<evidence type="ECO:0000256" key="1">
    <source>
        <dbReference type="SAM" id="MobiDB-lite"/>
    </source>
</evidence>
<sequence>MPFFKDFRRRSRASFTLSPSSSSPANGHVNPDASSSTLDSPAHSIQSSTISFLNGNSNSNSNTSNNSSNGSNANNQSASHLPALPRLNANDGSRPGTVPQRPVPIGSQSKRNSVTNGNLTSTTNSARTGVPISPYAPRVFSVSDNSWVHQKILLIYGETGDAQQHSIDGNIIISNPQDSFPTITWPVSESHFKALIHLVPGPNKLRLDFTSSKLQKQTVHSSWISINYLPLANCPPLQLAVVLGSDSYGHFDAVPERIAREGNDLETAIRKFRMAAYLWQSFTAEQMYRNKFGRRCFRFEEEWQVGTLSSQDTTSDQMRNEARIHIIRCNRTVDELRGLSVVQRDGTKSDSNELFKVVLEAVERYFGSRGGKPHYVSALLLDSHWDKMTQTIIGHTAAGSSGHDIKLALFGSYALQNYPASMEDIVAAFTDCTRTDVNFVANYKNECGSSWEAANSGIGGHLHEIGRLFGCRNQETGIMSREYVPLNRSFTTREPYSTRTKSQGLRLCLCQDEPTWHRLDTLRFRFHPCFRLPRDSPPISDDSIQVWPVDNGKTLIASPAGIAFIEIFVDDAEICKSYLEYVDGDFGNNAVPKQITLTETEIRQHAPESAKKNRKVKLLIYSGGLSTHTVDDVNQLKTKYSIAKLPNGQVGYKGSKLGQPWSADSVAEQLFLECAFIQTKLLVSVKVYHDHFIYGLQFCYEDSTSQMFGNKNSSAKCSEFVFGEFLHTVSLPTIFPDFVFSIKDFDMSKYDLLIYFLSYSRLDTRRGEILMGFYVKAALEIDGIGIITNLSRKSELFGNGSGKNR</sequence>
<keyword evidence="3" id="KW-1185">Reference proteome</keyword>
<dbReference type="GO" id="GO:0005737">
    <property type="term" value="C:cytoplasm"/>
    <property type="evidence" value="ECO:0007669"/>
    <property type="project" value="TreeGrafter"/>
</dbReference>
<dbReference type="OMA" id="MFRNNFG"/>
<evidence type="ECO:0000313" key="2">
    <source>
        <dbReference type="EMBL" id="EEH36801.2"/>
    </source>
</evidence>
<dbReference type="InterPro" id="IPR036404">
    <property type="entry name" value="Jacalin-like_lectin_dom_sf"/>
</dbReference>
<dbReference type="Proteomes" id="UP000002059">
    <property type="component" value="Partially assembled WGS sequence"/>
</dbReference>
<evidence type="ECO:0008006" key="4">
    <source>
        <dbReference type="Google" id="ProtNLM"/>
    </source>
</evidence>
<accession>C1H8X8</accession>
<dbReference type="InterPro" id="IPR053002">
    <property type="entry name" value="Metalloproteinase_M10B"/>
</dbReference>
<reference evidence="2 3" key="1">
    <citation type="journal article" date="2011" name="PLoS Genet.">
        <title>Comparative genomic analysis of human fungal pathogens causing paracoccidioidomycosis.</title>
        <authorList>
            <person name="Desjardins C.A."/>
            <person name="Champion M.D."/>
            <person name="Holder J.W."/>
            <person name="Muszewska A."/>
            <person name="Goldberg J."/>
            <person name="Bailao A.M."/>
            <person name="Brigido M.M."/>
            <person name="Ferreira M.E."/>
            <person name="Garcia A.M."/>
            <person name="Grynberg M."/>
            <person name="Gujja S."/>
            <person name="Heiman D.I."/>
            <person name="Henn M.R."/>
            <person name="Kodira C.D."/>
            <person name="Leon-Narvaez H."/>
            <person name="Longo L.V."/>
            <person name="Ma L.J."/>
            <person name="Malavazi I."/>
            <person name="Matsuo A.L."/>
            <person name="Morais F.V."/>
            <person name="Pereira M."/>
            <person name="Rodriguez-Brito S."/>
            <person name="Sakthikumar S."/>
            <person name="Salem-Izacc S.M."/>
            <person name="Sykes S.M."/>
            <person name="Teixeira M.M."/>
            <person name="Vallejo M.C."/>
            <person name="Walter M.E."/>
            <person name="Yandava C."/>
            <person name="Young S."/>
            <person name="Zeng Q."/>
            <person name="Zucker J."/>
            <person name="Felipe M.S."/>
            <person name="Goldman G.H."/>
            <person name="Haas B.J."/>
            <person name="McEwen J.G."/>
            <person name="Nino-Vega G."/>
            <person name="Puccia R."/>
            <person name="San-Blas G."/>
            <person name="Soares C.M."/>
            <person name="Birren B.W."/>
            <person name="Cuomo C.A."/>
        </authorList>
    </citation>
    <scope>NUCLEOTIDE SEQUENCE [LARGE SCALE GENOMIC DNA]</scope>
    <source>
        <strain evidence="3">ATCC MYA-826 / Pb01</strain>
    </source>
</reference>
<dbReference type="EMBL" id="KN294013">
    <property type="protein sequence ID" value="EEH36801.2"/>
    <property type="molecule type" value="Genomic_DNA"/>
</dbReference>
<dbReference type="InterPro" id="IPR021917">
    <property type="entry name" value="Unchr_Zn-peptidase-like"/>
</dbReference>
<feature type="region of interest" description="Disordered" evidence="1">
    <location>
        <begin position="1"/>
        <end position="130"/>
    </location>
</feature>
<dbReference type="SUPFAM" id="SSF51101">
    <property type="entry name" value="Mannose-binding lectins"/>
    <property type="match status" value="1"/>
</dbReference>
<gene>
    <name evidence="2" type="ORF">PAAG_07219</name>
</gene>
<dbReference type="HOGENOM" id="CLU_009601_2_1_1"/>
<protein>
    <recommendedName>
        <fullName evidence="4">Zinc metalloproteinase</fullName>
    </recommendedName>
</protein>
<dbReference type="AlphaFoldDB" id="C1H8X8"/>
<feature type="compositionally biased region" description="Polar residues" evidence="1">
    <location>
        <begin position="106"/>
        <end position="127"/>
    </location>
</feature>
<feature type="compositionally biased region" description="Low complexity" evidence="1">
    <location>
        <begin position="54"/>
        <end position="79"/>
    </location>
</feature>
<name>C1H8X8_PARBA</name>
<evidence type="ECO:0000313" key="3">
    <source>
        <dbReference type="Proteomes" id="UP000002059"/>
    </source>
</evidence>
<feature type="compositionally biased region" description="Polar residues" evidence="1">
    <location>
        <begin position="32"/>
        <end position="53"/>
    </location>
</feature>